<evidence type="ECO:0000256" key="5">
    <source>
        <dbReference type="SAM" id="MobiDB-lite"/>
    </source>
</evidence>
<keyword evidence="7" id="KW-0732">Signal</keyword>
<dbReference type="EMBL" id="MG200075">
    <property type="protein sequence ID" value="AVD68682.1"/>
    <property type="molecule type" value="Genomic_DNA"/>
</dbReference>
<accession>A0A2L1GG84</accession>
<dbReference type="InterPro" id="IPR023041">
    <property type="entry name" value="Glucose_rcpt_Git3-like_N"/>
</dbReference>
<feature type="region of interest" description="Disordered" evidence="5">
    <location>
        <begin position="204"/>
        <end position="228"/>
    </location>
</feature>
<dbReference type="GO" id="GO:0005886">
    <property type="term" value="C:plasma membrane"/>
    <property type="evidence" value="ECO:0007669"/>
    <property type="project" value="TreeGrafter"/>
</dbReference>
<dbReference type="AlphaFoldDB" id="A0A2L1GG84"/>
<evidence type="ECO:0000259" key="8">
    <source>
        <dbReference type="Pfam" id="PF11710"/>
    </source>
</evidence>
<feature type="compositionally biased region" description="Polar residues" evidence="5">
    <location>
        <begin position="333"/>
        <end position="342"/>
    </location>
</feature>
<name>A0A2L1GG84_9PLEO</name>
<feature type="transmembrane region" description="Helical" evidence="6">
    <location>
        <begin position="363"/>
        <end position="382"/>
    </location>
</feature>
<dbReference type="PANTHER" id="PTHR23112:SF37">
    <property type="entry name" value="G PROTEIN-COUPLED RECEPTOR GPR1"/>
    <property type="match status" value="1"/>
</dbReference>
<evidence type="ECO:0000256" key="4">
    <source>
        <dbReference type="ARBA" id="ARBA00023136"/>
    </source>
</evidence>
<feature type="domain" description="Glucose receptor Git3-like N-terminal" evidence="8">
    <location>
        <begin position="1"/>
        <end position="154"/>
    </location>
</feature>
<dbReference type="Pfam" id="PF11710">
    <property type="entry name" value="Git3"/>
    <property type="match status" value="1"/>
</dbReference>
<reference evidence="10" key="1">
    <citation type="submission" date="2017-09" db="EMBL/GenBank/DDBJ databases">
        <title>Arachidonic acid mediated G-protein signaling in the sexual development of plant pathogenic fungus Stemphylium eturmiunum.</title>
        <authorList>
            <person name="Zhao Y."/>
            <person name="Zhang X."/>
        </authorList>
    </citation>
    <scope>NUCLEOTIDE SEQUENCE</scope>
</reference>
<protein>
    <submittedName>
        <fullName evidence="10">G protein-coupled receptor GPR1</fullName>
    </submittedName>
</protein>
<feature type="transmembrane region" description="Helical" evidence="6">
    <location>
        <begin position="81"/>
        <end position="99"/>
    </location>
</feature>
<keyword evidence="3 6" id="KW-1133">Transmembrane helix</keyword>
<evidence type="ECO:0000256" key="3">
    <source>
        <dbReference type="ARBA" id="ARBA00022989"/>
    </source>
</evidence>
<keyword evidence="10" id="KW-0675">Receptor</keyword>
<evidence type="ECO:0000256" key="6">
    <source>
        <dbReference type="SAM" id="Phobius"/>
    </source>
</evidence>
<evidence type="ECO:0000256" key="7">
    <source>
        <dbReference type="SAM" id="SignalP"/>
    </source>
</evidence>
<dbReference type="SUPFAM" id="SSF81321">
    <property type="entry name" value="Family A G protein-coupled receptor-like"/>
    <property type="match status" value="1"/>
</dbReference>
<dbReference type="InterPro" id="IPR022596">
    <property type="entry name" value="GPR1/2/3_C"/>
</dbReference>
<feature type="region of interest" description="Disordered" evidence="5">
    <location>
        <begin position="318"/>
        <end position="351"/>
    </location>
</feature>
<evidence type="ECO:0000259" key="9">
    <source>
        <dbReference type="Pfam" id="PF11970"/>
    </source>
</evidence>
<feature type="signal peptide" evidence="7">
    <location>
        <begin position="1"/>
        <end position="25"/>
    </location>
</feature>
<keyword evidence="2 6" id="KW-0812">Transmembrane</keyword>
<evidence type="ECO:0000256" key="1">
    <source>
        <dbReference type="ARBA" id="ARBA00004141"/>
    </source>
</evidence>
<dbReference type="GO" id="GO:0004930">
    <property type="term" value="F:G protein-coupled receptor activity"/>
    <property type="evidence" value="ECO:0007669"/>
    <property type="project" value="TreeGrafter"/>
</dbReference>
<dbReference type="PANTHER" id="PTHR23112">
    <property type="entry name" value="G PROTEIN-COUPLED RECEPTOR 157-RELATED"/>
    <property type="match status" value="1"/>
</dbReference>
<proteinExistence type="predicted"/>
<sequence>MLLIYGDLVRASWFFIAAVLMEVHGTVRTESAFCQSSGFLIQYGTETNDLAVLVIAVHSALQVFHPSNQTSSDGLYPYRRYVYASAFLIPGVMASLAFIQRNWGYLSQGAFCTLPIRPFWYRLALAWIPRYCIVLTIIGLTAAIYIYVGWEFKKYNRASQHIEDSTMEDTAGNQIDTGTLRMGTPLSANEYIPGEGFVTRPPSMTQQDHLGQHGWHAPSMSQDHILSRPRRRSSVSFGCVVPCSASSLASIRTPSISTTTHSLTGSTRNTHLNRSGTFRPPLVAIPSGHTVQTIESTDNVQLPLSLQTTNSILVTTTTTTSTTPAPSLMHRAPSNQTLSTFPEPSDPEFSPMTRRRARMHRQLRLMFIYPIVYTLMWLLPFVNHCMMYNDYYAAHPVWGLRLAGTICIASMGS</sequence>
<keyword evidence="4 6" id="KW-0472">Membrane</keyword>
<comment type="subcellular location">
    <subcellularLocation>
        <location evidence="1">Membrane</location>
        <topology evidence="1">Multi-pass membrane protein</topology>
    </subcellularLocation>
</comment>
<feature type="domain" description="G protein-coupled receptor GPR1/2/3 C-terminal" evidence="9">
    <location>
        <begin position="354"/>
        <end position="410"/>
    </location>
</feature>
<dbReference type="Gene3D" id="1.20.1070.10">
    <property type="entry name" value="Rhodopsin 7-helix transmembrane proteins"/>
    <property type="match status" value="1"/>
</dbReference>
<dbReference type="Pfam" id="PF11970">
    <property type="entry name" value="GPR_Gpa2_C"/>
    <property type="match status" value="1"/>
</dbReference>
<organism evidence="10">
    <name type="scientific">Stemphylium eturmiunum</name>
    <dbReference type="NCBI Taxonomy" id="235069"/>
    <lineage>
        <taxon>Eukaryota</taxon>
        <taxon>Fungi</taxon>
        <taxon>Dikarya</taxon>
        <taxon>Ascomycota</taxon>
        <taxon>Pezizomycotina</taxon>
        <taxon>Dothideomycetes</taxon>
        <taxon>Pleosporomycetidae</taxon>
        <taxon>Pleosporales</taxon>
        <taxon>Pleosporineae</taxon>
        <taxon>Pleosporaceae</taxon>
        <taxon>Stemphylium</taxon>
    </lineage>
</organism>
<feature type="transmembrane region" description="Helical" evidence="6">
    <location>
        <begin position="119"/>
        <end position="148"/>
    </location>
</feature>
<evidence type="ECO:0000313" key="10">
    <source>
        <dbReference type="EMBL" id="AVD68682.1"/>
    </source>
</evidence>
<feature type="chain" id="PRO_5014629921" evidence="7">
    <location>
        <begin position="26"/>
        <end position="413"/>
    </location>
</feature>
<evidence type="ECO:0000256" key="2">
    <source>
        <dbReference type="ARBA" id="ARBA00022692"/>
    </source>
</evidence>
<dbReference type="GO" id="GO:0007189">
    <property type="term" value="P:adenylate cyclase-activating G protein-coupled receptor signaling pathway"/>
    <property type="evidence" value="ECO:0007669"/>
    <property type="project" value="TreeGrafter"/>
</dbReference>